<geneLocation type="plasmid" evidence="3">
    <name>p14b4</name>
</geneLocation>
<name>A0A2Z3KNP2_LACLL</name>
<sequence>MKQKKGLIVLVSLAVVVFILLLGIGGKRYMDRKKTDTNFENQRKAALALRKEEPHMTKIEFTSEGSRPGIGIPWTVGAKVTMDDEVFNMSVEADGDYSVDFDTTEDGDKYDEIHKKKESSKLSLEIIYSNGEREEIK</sequence>
<dbReference type="EMBL" id="CP028161">
    <property type="protein sequence ID" value="AWN67144.1"/>
    <property type="molecule type" value="Genomic_DNA"/>
</dbReference>
<evidence type="ECO:0000313" key="2">
    <source>
        <dbReference type="EMBL" id="AWN67144.1"/>
    </source>
</evidence>
<dbReference type="GeneID" id="89634725"/>
<dbReference type="RefSeq" id="WP_109991485.1">
    <property type="nucleotide sequence ID" value="NZ_CP028161.1"/>
</dbReference>
<accession>A0A2Z3KNP2</accession>
<proteinExistence type="predicted"/>
<evidence type="ECO:0000256" key="1">
    <source>
        <dbReference type="SAM" id="Phobius"/>
    </source>
</evidence>
<protein>
    <submittedName>
        <fullName evidence="2">Uncharacterized protein</fullName>
    </submittedName>
</protein>
<dbReference type="AlphaFoldDB" id="A0A2Z3KNP2"/>
<organism evidence="2 3">
    <name type="scientific">Lactococcus lactis subsp. lactis</name>
    <name type="common">Streptococcus lactis</name>
    <dbReference type="NCBI Taxonomy" id="1360"/>
    <lineage>
        <taxon>Bacteria</taxon>
        <taxon>Bacillati</taxon>
        <taxon>Bacillota</taxon>
        <taxon>Bacilli</taxon>
        <taxon>Lactobacillales</taxon>
        <taxon>Streptococcaceae</taxon>
        <taxon>Lactococcus</taxon>
    </lineage>
</organism>
<evidence type="ECO:0000313" key="3">
    <source>
        <dbReference type="Proteomes" id="UP000245919"/>
    </source>
</evidence>
<gene>
    <name evidence="2" type="ORF">LL14B4_13150</name>
</gene>
<keyword evidence="1" id="KW-1133">Transmembrane helix</keyword>
<dbReference type="Proteomes" id="UP000245919">
    <property type="component" value="Plasmid p14B4"/>
</dbReference>
<reference evidence="2 3" key="1">
    <citation type="submission" date="2018-03" db="EMBL/GenBank/DDBJ databases">
        <title>Genome sequence of Lactococcus lactis strain 14B4 from almond drupe.</title>
        <authorList>
            <person name="Tran T.D."/>
            <person name="McGarvey J.A."/>
            <person name="Huynh S."/>
            <person name="Parker C.T."/>
        </authorList>
    </citation>
    <scope>NUCLEOTIDE SEQUENCE [LARGE SCALE GENOMIC DNA]</scope>
    <source>
        <strain evidence="2 3">14B4</strain>
        <plasmid evidence="3">Plasmid p14b4</plasmid>
    </source>
</reference>
<keyword evidence="2" id="KW-0614">Plasmid</keyword>
<keyword evidence="1" id="KW-0812">Transmembrane</keyword>
<keyword evidence="1" id="KW-0472">Membrane</keyword>
<feature type="transmembrane region" description="Helical" evidence="1">
    <location>
        <begin position="6"/>
        <end position="24"/>
    </location>
</feature>